<evidence type="ECO:0000313" key="2">
    <source>
        <dbReference type="EMBL" id="VUC26787.1"/>
    </source>
</evidence>
<gene>
    <name evidence="2" type="ORF">CLO192961_LOCUS197072</name>
</gene>
<sequence length="155" mass="17400">MWMQTTGLFALATAILALICPVLASLEKAQATESIRLAFSRDVGCVTTTGYMFINAVTRPQLGQWDVNRPATCFALEDQMPTVSKLRTKSLKATYLGWRRETGRRGVCHFYAELGCKGKSHRLDVFDQGWGNICHRVKIKGPHRKTLKSAFCYVL</sequence>
<feature type="signal peptide" evidence="1">
    <location>
        <begin position="1"/>
        <end position="24"/>
    </location>
</feature>
<keyword evidence="1" id="KW-0732">Signal</keyword>
<comment type="caution">
    <text evidence="2">The sequence shown here is derived from an EMBL/GenBank/DDBJ whole genome shotgun (WGS) entry which is preliminary data.</text>
</comment>
<proteinExistence type="predicted"/>
<dbReference type="Proteomes" id="UP000766486">
    <property type="component" value="Unassembled WGS sequence"/>
</dbReference>
<evidence type="ECO:0000256" key="1">
    <source>
        <dbReference type="SAM" id="SignalP"/>
    </source>
</evidence>
<protein>
    <recommendedName>
        <fullName evidence="4">CBM20 domain-containing protein</fullName>
    </recommendedName>
</protein>
<evidence type="ECO:0000313" key="3">
    <source>
        <dbReference type="Proteomes" id="UP000766486"/>
    </source>
</evidence>
<feature type="chain" id="PRO_5047115888" description="CBM20 domain-containing protein" evidence="1">
    <location>
        <begin position="25"/>
        <end position="155"/>
    </location>
</feature>
<organism evidence="2 3">
    <name type="scientific">Bionectria ochroleuca</name>
    <name type="common">Gliocladium roseum</name>
    <dbReference type="NCBI Taxonomy" id="29856"/>
    <lineage>
        <taxon>Eukaryota</taxon>
        <taxon>Fungi</taxon>
        <taxon>Dikarya</taxon>
        <taxon>Ascomycota</taxon>
        <taxon>Pezizomycotina</taxon>
        <taxon>Sordariomycetes</taxon>
        <taxon>Hypocreomycetidae</taxon>
        <taxon>Hypocreales</taxon>
        <taxon>Bionectriaceae</taxon>
        <taxon>Clonostachys</taxon>
    </lineage>
</organism>
<reference evidence="2 3" key="1">
    <citation type="submission" date="2019-06" db="EMBL/GenBank/DDBJ databases">
        <authorList>
            <person name="Broberg M."/>
        </authorList>
    </citation>
    <scope>NUCLEOTIDE SEQUENCE [LARGE SCALE GENOMIC DNA]</scope>
</reference>
<keyword evidence="3" id="KW-1185">Reference proteome</keyword>
<evidence type="ECO:0008006" key="4">
    <source>
        <dbReference type="Google" id="ProtNLM"/>
    </source>
</evidence>
<dbReference type="EMBL" id="CABFNS010000757">
    <property type="protein sequence ID" value="VUC26787.1"/>
    <property type="molecule type" value="Genomic_DNA"/>
</dbReference>
<name>A0ABY6U855_BIOOC</name>
<accession>A0ABY6U855</accession>